<evidence type="ECO:0000313" key="4">
    <source>
        <dbReference type="Proteomes" id="UP000249757"/>
    </source>
</evidence>
<evidence type="ECO:0000313" key="3">
    <source>
        <dbReference type="Proteomes" id="UP000245464"/>
    </source>
</evidence>
<comment type="caution">
    <text evidence="1">The sequence shown here is derived from an EMBL/GenBank/DDBJ whole genome shotgun (WGS) entry which is preliminary data.</text>
</comment>
<proteinExistence type="predicted"/>
<reference evidence="4" key="4">
    <citation type="journal article" date="2022" name="Microb. Genom.">
        <title>A global pangenome for the wheat fungal pathogen Pyrenophora tritici-repentis and prediction of effector protein structural homology.</title>
        <authorList>
            <person name="Moolhuijzen P.M."/>
            <person name="See P.T."/>
            <person name="Shi G."/>
            <person name="Powell H.R."/>
            <person name="Cockram J."/>
            <person name="Jorgensen L.N."/>
            <person name="Benslimane H."/>
            <person name="Strelkov S.E."/>
            <person name="Turner J."/>
            <person name="Liu Z."/>
            <person name="Moffat C.S."/>
        </authorList>
    </citation>
    <scope>NUCLEOTIDE SEQUENCE [LARGE SCALE GENOMIC DNA]</scope>
</reference>
<reference evidence="1" key="1">
    <citation type="journal article" date="2018" name="BMC Genomics">
        <title>Comparative genomics of the wheat fungal pathogen Pyrenophora tritici-repentis reveals chromosomal variations and genome plasticity.</title>
        <authorList>
            <person name="Moolhuijzen P."/>
            <person name="See P.T."/>
            <person name="Hane J.K."/>
            <person name="Shi G."/>
            <person name="Liu Z."/>
            <person name="Oliver R.P."/>
            <person name="Moffat C.S."/>
        </authorList>
    </citation>
    <scope>NUCLEOTIDE SEQUENCE [LARGE SCALE GENOMIC DNA]</scope>
    <source>
        <strain evidence="1">M4</strain>
    </source>
</reference>
<organism evidence="1 3">
    <name type="scientific">Pyrenophora tritici-repentis</name>
    <dbReference type="NCBI Taxonomy" id="45151"/>
    <lineage>
        <taxon>Eukaryota</taxon>
        <taxon>Fungi</taxon>
        <taxon>Dikarya</taxon>
        <taxon>Ascomycota</taxon>
        <taxon>Pezizomycotina</taxon>
        <taxon>Dothideomycetes</taxon>
        <taxon>Pleosporomycetidae</taxon>
        <taxon>Pleosporales</taxon>
        <taxon>Pleosporineae</taxon>
        <taxon>Pleosporaceae</taxon>
        <taxon>Pyrenophora</taxon>
    </lineage>
</organism>
<protein>
    <submittedName>
        <fullName evidence="1">Uncharacterized protein</fullName>
    </submittedName>
</protein>
<dbReference type="EMBL" id="NQIK02000002">
    <property type="protein sequence ID" value="KAF7574724.1"/>
    <property type="molecule type" value="Genomic_DNA"/>
</dbReference>
<reference evidence="2" key="2">
    <citation type="submission" date="2021-05" db="EMBL/GenBank/DDBJ databases">
        <authorList>
            <person name="Moolhuijzen P.M."/>
            <person name="Moffat C.S."/>
        </authorList>
    </citation>
    <scope>NUCLEOTIDE SEQUENCE</scope>
    <source>
        <strain evidence="2">86-124</strain>
    </source>
</reference>
<name>A0A317AJV5_9PLEO</name>
<dbReference type="Proteomes" id="UP000249757">
    <property type="component" value="Unassembled WGS sequence"/>
</dbReference>
<dbReference type="Proteomes" id="UP000245464">
    <property type="component" value="Chromosome 2"/>
</dbReference>
<gene>
    <name evidence="2" type="ORF">Ptr86124_001920</name>
    <name evidence="1" type="ORF">PtrM4_063480</name>
</gene>
<dbReference type="EMBL" id="NRDI02000002">
    <property type="protein sequence ID" value="KAI1518792.1"/>
    <property type="molecule type" value="Genomic_DNA"/>
</dbReference>
<accession>A0A317AJV5</accession>
<evidence type="ECO:0000313" key="1">
    <source>
        <dbReference type="EMBL" id="KAF7574724.1"/>
    </source>
</evidence>
<sequence length="142" mass="16720">MPLETKTDTAETNPLTIYCSDGAVRNARDTAEPPQERQLPGELDIAAMMFLSLLEKYRYRWSAIPIRAWWQAIMVMLRCCKNLEMIDVPAQWGHIRWYPGPYGGAFPYIDQSTKRQVENWRWRWGRKPLELEEADEREKDTG</sequence>
<dbReference type="AlphaFoldDB" id="A0A317AJV5"/>
<reference evidence="2" key="3">
    <citation type="journal article" date="2022" name="bioRxiv">
        <title>A global pangenome for the wheat fungal pathogen Pyrenophora tritici-repentis and prediction of effector protein structural homology.</title>
        <authorList>
            <person name="Moolhuijzen P."/>
            <person name="See P.T."/>
            <person name="Shi G."/>
            <person name="Powell H.R."/>
            <person name="Cockram J."/>
            <person name="Jorgensen L.N."/>
            <person name="Benslimane H."/>
            <person name="Strelkov S.E."/>
            <person name="Turner J."/>
            <person name="Liu Z."/>
            <person name="Moffat C.S."/>
        </authorList>
    </citation>
    <scope>NUCLEOTIDE SEQUENCE</scope>
    <source>
        <strain evidence="2">86-124</strain>
    </source>
</reference>
<keyword evidence="4" id="KW-1185">Reference proteome</keyword>
<evidence type="ECO:0000313" key="2">
    <source>
        <dbReference type="EMBL" id="KAI1518792.1"/>
    </source>
</evidence>